<sequence length="140" mass="16632">MPHLYIKVYSINLYVVIHYIVRYYILIPITIQKQRYIKMKKKLLFATIILVLLAGILYYISLPDYLVFNSMSFSNGANRDTELQVIVYQYWNTDEVIAEIEAEHNQINGTPTILTINLYHSKWSFRNGYEPFYSTTINYN</sequence>
<name>B0GA13_9FIRM</name>
<evidence type="ECO:0000256" key="1">
    <source>
        <dbReference type="SAM" id="Phobius"/>
    </source>
</evidence>
<dbReference type="Proteomes" id="UP000005359">
    <property type="component" value="Unassembled WGS sequence"/>
</dbReference>
<protein>
    <submittedName>
        <fullName evidence="2">Uncharacterized protein</fullName>
    </submittedName>
</protein>
<organism evidence="2 3">
    <name type="scientific">Dorea formicigenerans ATCC 27755</name>
    <dbReference type="NCBI Taxonomy" id="411461"/>
    <lineage>
        <taxon>Bacteria</taxon>
        <taxon>Bacillati</taxon>
        <taxon>Bacillota</taxon>
        <taxon>Clostridia</taxon>
        <taxon>Lachnospirales</taxon>
        <taxon>Lachnospiraceae</taxon>
        <taxon>Dorea</taxon>
    </lineage>
</organism>
<comment type="caution">
    <text evidence="2">The sequence shown here is derived from an EMBL/GenBank/DDBJ whole genome shotgun (WGS) entry which is preliminary data.</text>
</comment>
<accession>B0GA13</accession>
<keyword evidence="1" id="KW-0812">Transmembrane</keyword>
<dbReference type="AlphaFoldDB" id="B0GA13"/>
<evidence type="ECO:0000313" key="2">
    <source>
        <dbReference type="EMBL" id="EDR46517.1"/>
    </source>
</evidence>
<dbReference type="PaxDb" id="411461-DORFOR_03129"/>
<reference evidence="2 3" key="2">
    <citation type="submission" date="2007-10" db="EMBL/GenBank/DDBJ databases">
        <authorList>
            <person name="Fulton L."/>
            <person name="Clifton S."/>
            <person name="Fulton B."/>
            <person name="Xu J."/>
            <person name="Minx P."/>
            <person name="Pepin K.H."/>
            <person name="Johnson M."/>
            <person name="Thiruvilangam P."/>
            <person name="Bhonagiri V."/>
            <person name="Nash W.E."/>
            <person name="Wang C."/>
            <person name="Mardis E.R."/>
            <person name="Wilson R.K."/>
        </authorList>
    </citation>
    <scope>NUCLEOTIDE SEQUENCE [LARGE SCALE GENOMIC DNA]</scope>
    <source>
        <strain evidence="2 3">ATCC 27755</strain>
    </source>
</reference>
<evidence type="ECO:0000313" key="3">
    <source>
        <dbReference type="Proteomes" id="UP000005359"/>
    </source>
</evidence>
<keyword evidence="1" id="KW-1133">Transmembrane helix</keyword>
<proteinExistence type="predicted"/>
<dbReference type="EMBL" id="AAXA02000015">
    <property type="protein sequence ID" value="EDR46517.1"/>
    <property type="molecule type" value="Genomic_DNA"/>
</dbReference>
<gene>
    <name evidence="2" type="ORF">DORFOR_03129</name>
</gene>
<keyword evidence="1" id="KW-0472">Membrane</keyword>
<feature type="transmembrane region" description="Helical" evidence="1">
    <location>
        <begin position="43"/>
        <end position="61"/>
    </location>
</feature>
<feature type="transmembrane region" description="Helical" evidence="1">
    <location>
        <begin position="12"/>
        <end position="31"/>
    </location>
</feature>
<reference evidence="2 3" key="1">
    <citation type="submission" date="2007-10" db="EMBL/GenBank/DDBJ databases">
        <title>Draft genome sequence of Dorea formicigenerans(ATCC 27755).</title>
        <authorList>
            <person name="Sudarsanam P."/>
            <person name="Ley R."/>
            <person name="Guruge J."/>
            <person name="Turnbaugh P.J."/>
            <person name="Mahowald M."/>
            <person name="Liep D."/>
            <person name="Gordon J."/>
        </authorList>
    </citation>
    <scope>NUCLEOTIDE SEQUENCE [LARGE SCALE GENOMIC DNA]</scope>
    <source>
        <strain evidence="2 3">ATCC 27755</strain>
    </source>
</reference>
<dbReference type="eggNOG" id="ENOG5032SIZ">
    <property type="taxonomic scope" value="Bacteria"/>
</dbReference>